<dbReference type="Proteomes" id="UP001434337">
    <property type="component" value="Chromosome"/>
</dbReference>
<dbReference type="PANTHER" id="PTHR43649:SF33">
    <property type="entry name" value="POLYGALACTURONAN_RHAMNOGALACTURONAN-BINDING PROTEIN YTCQ"/>
    <property type="match status" value="1"/>
</dbReference>
<dbReference type="Gene3D" id="3.40.190.10">
    <property type="entry name" value="Periplasmic binding protein-like II"/>
    <property type="match status" value="1"/>
</dbReference>
<dbReference type="PROSITE" id="PS51257">
    <property type="entry name" value="PROKAR_LIPOPROTEIN"/>
    <property type="match status" value="1"/>
</dbReference>
<evidence type="ECO:0000256" key="3">
    <source>
        <dbReference type="ARBA" id="ARBA00023136"/>
    </source>
</evidence>
<dbReference type="PANTHER" id="PTHR43649">
    <property type="entry name" value="ARABINOSE-BINDING PROTEIN-RELATED"/>
    <property type="match status" value="1"/>
</dbReference>
<dbReference type="RefSeq" id="WP_342372678.1">
    <property type="nucleotide sequence ID" value="NZ_CP115965.1"/>
</dbReference>
<keyword evidence="3" id="KW-0472">Membrane</keyword>
<keyword evidence="5" id="KW-0449">Lipoprotein</keyword>
<dbReference type="Pfam" id="PF13416">
    <property type="entry name" value="SBP_bac_8"/>
    <property type="match status" value="1"/>
</dbReference>
<proteinExistence type="predicted"/>
<keyword evidence="1" id="KW-1003">Cell membrane</keyword>
<evidence type="ECO:0000313" key="7">
    <source>
        <dbReference type="Proteomes" id="UP001434337"/>
    </source>
</evidence>
<protein>
    <submittedName>
        <fullName evidence="6">Extracellular solute-binding protein</fullName>
    </submittedName>
</protein>
<organism evidence="6 7">
    <name type="scientific">Propioniciclava soli</name>
    <dbReference type="NCBI Taxonomy" id="2775081"/>
    <lineage>
        <taxon>Bacteria</taxon>
        <taxon>Bacillati</taxon>
        <taxon>Actinomycetota</taxon>
        <taxon>Actinomycetes</taxon>
        <taxon>Propionibacteriales</taxon>
        <taxon>Propionibacteriaceae</taxon>
        <taxon>Propioniciclava</taxon>
    </lineage>
</organism>
<evidence type="ECO:0000313" key="6">
    <source>
        <dbReference type="EMBL" id="WZW98700.1"/>
    </source>
</evidence>
<evidence type="ECO:0000256" key="4">
    <source>
        <dbReference type="ARBA" id="ARBA00023139"/>
    </source>
</evidence>
<reference evidence="6 7" key="1">
    <citation type="journal article" date="2023" name="Environ Microbiome">
        <title>A coral-associated actinobacterium mitigates coral bleaching under heat stress.</title>
        <authorList>
            <person name="Li J."/>
            <person name="Zou Y."/>
            <person name="Li Q."/>
            <person name="Zhang J."/>
            <person name="Bourne D.G."/>
            <person name="Lyu Y."/>
            <person name="Liu C."/>
            <person name="Zhang S."/>
        </authorList>
    </citation>
    <scope>NUCLEOTIDE SEQUENCE [LARGE SCALE GENOMIC DNA]</scope>
    <source>
        <strain evidence="6 7">SCSIO 13291</strain>
    </source>
</reference>
<dbReference type="InterPro" id="IPR050490">
    <property type="entry name" value="Bact_solute-bd_prot1"/>
</dbReference>
<accession>A0ABZ3C833</accession>
<evidence type="ECO:0000256" key="5">
    <source>
        <dbReference type="ARBA" id="ARBA00023288"/>
    </source>
</evidence>
<dbReference type="InterPro" id="IPR006059">
    <property type="entry name" value="SBP"/>
</dbReference>
<name>A0ABZ3C833_9ACTN</name>
<evidence type="ECO:0000256" key="1">
    <source>
        <dbReference type="ARBA" id="ARBA00022475"/>
    </source>
</evidence>
<dbReference type="EMBL" id="CP115965">
    <property type="protein sequence ID" value="WZW98700.1"/>
    <property type="molecule type" value="Genomic_DNA"/>
</dbReference>
<sequence>MNRRTIGVVAMAATLAVVGSACSSQDRDGWDGTGPVPISLWTHSAGNEGEMEVISQIIDDYNASTDAYEVVRQDFPQDAYNTSVQGAAASNDLPCILDVDGPIMPNWAWNGWLVPSGLTESDVANFLPSTVGRYNDEIYTVGYWDATTVMFSRRSVLEGLDIRIPTVEQPWTASEFDDALRRIQDSGQFDHAVDWGPSDQSEWYTYAFSPLLQSFGGDLVDRNTYASADGVLNSPESLAFADWFQNQFDSGLAPRSNAQDRTEFRNGRVAIQYSGNWGYLQNYTEFGDDLLVLPPPDFGDGPKVGVGSWQYGLTRTCTDRQREGALEYLRFSMQDRYIAQFSDVTSLIPATTTAAELTTSGYYGPGEPLEFLTPMSEQFGLVRPVTPAYPVISQVFQQQFQNLVAGEDPEQVLDQSVREIDADINAARYNR</sequence>
<evidence type="ECO:0000256" key="2">
    <source>
        <dbReference type="ARBA" id="ARBA00022729"/>
    </source>
</evidence>
<gene>
    <name evidence="6" type="ORF">PCC79_00385</name>
</gene>
<keyword evidence="7" id="KW-1185">Reference proteome</keyword>
<dbReference type="SUPFAM" id="SSF53850">
    <property type="entry name" value="Periplasmic binding protein-like II"/>
    <property type="match status" value="1"/>
</dbReference>
<keyword evidence="4" id="KW-0564">Palmitate</keyword>
<keyword evidence="2" id="KW-0732">Signal</keyword>